<evidence type="ECO:0000256" key="6">
    <source>
        <dbReference type="ARBA" id="ARBA00033409"/>
    </source>
</evidence>
<dbReference type="GO" id="GO:0006302">
    <property type="term" value="P:double-strand break repair"/>
    <property type="evidence" value="ECO:0007669"/>
    <property type="project" value="TreeGrafter"/>
</dbReference>
<accession>A0A2S1KSK5</accession>
<dbReference type="Gene3D" id="1.20.1440.120">
    <property type="entry name" value="Recombination protein O, C-terminal domain"/>
    <property type="match status" value="1"/>
</dbReference>
<evidence type="ECO:0000256" key="7">
    <source>
        <dbReference type="HAMAP-Rule" id="MF_00201"/>
    </source>
</evidence>
<dbReference type="Proteomes" id="UP000244870">
    <property type="component" value="Chromosome"/>
</dbReference>
<dbReference type="SUPFAM" id="SSF57863">
    <property type="entry name" value="ArfGap/RecO-like zinc finger"/>
    <property type="match status" value="1"/>
</dbReference>
<dbReference type="NCBIfam" id="TIGR00613">
    <property type="entry name" value="reco"/>
    <property type="match status" value="1"/>
</dbReference>
<keyword evidence="4 7" id="KW-0233">DNA recombination</keyword>
<dbReference type="Pfam" id="PF11967">
    <property type="entry name" value="RecO_N"/>
    <property type="match status" value="1"/>
</dbReference>
<dbReference type="EMBL" id="CP020928">
    <property type="protein sequence ID" value="AWF95997.1"/>
    <property type="molecule type" value="Genomic_DNA"/>
</dbReference>
<feature type="domain" description="DNA replication/recombination mediator RecO N-terminal" evidence="8">
    <location>
        <begin position="6"/>
        <end position="76"/>
    </location>
</feature>
<evidence type="ECO:0000256" key="2">
    <source>
        <dbReference type="ARBA" id="ARBA00021310"/>
    </source>
</evidence>
<organism evidence="9 10">
    <name type="scientific">Weissella cibaria</name>
    <dbReference type="NCBI Taxonomy" id="137591"/>
    <lineage>
        <taxon>Bacteria</taxon>
        <taxon>Bacillati</taxon>
        <taxon>Bacillota</taxon>
        <taxon>Bacilli</taxon>
        <taxon>Lactobacillales</taxon>
        <taxon>Lactobacillaceae</taxon>
        <taxon>Weissella</taxon>
    </lineage>
</organism>
<comment type="function">
    <text evidence="7">Involved in DNA repair and RecF pathway recombination.</text>
</comment>
<sequence>MGMAEVFDAIVMYQQDRKEKDLMVKMLTKQGGKRMFYIKNGKSKRYQFAADVQPLTVATFEGTLNPTGLSFINAVKESHQSRELMMDVTKNAYMTYILGLIDAAFVDNQPIGKWYEWARLAIEKIESGLDPQGIANFFEIKLLPAFGLEPTWGECVVCGRRDLPLDFSEKLNGTLCQLHWDQDEQRMNANPRSVRVLSQLNKIDLKQLGSLSLKEETKHDMARVMDKIYDDQVGVHLRAKSFIQQLDGWSQRLAQRGQQKPTDESK</sequence>
<protein>
    <recommendedName>
        <fullName evidence="2 7">DNA repair protein RecO</fullName>
    </recommendedName>
    <alternativeName>
        <fullName evidence="6 7">Recombination protein O</fullName>
    </alternativeName>
</protein>
<dbReference type="GO" id="GO:0043590">
    <property type="term" value="C:bacterial nucleoid"/>
    <property type="evidence" value="ECO:0007669"/>
    <property type="project" value="TreeGrafter"/>
</dbReference>
<keyword evidence="3 7" id="KW-0227">DNA damage</keyword>
<dbReference type="SUPFAM" id="SSF50249">
    <property type="entry name" value="Nucleic acid-binding proteins"/>
    <property type="match status" value="1"/>
</dbReference>
<proteinExistence type="inferred from homology"/>
<evidence type="ECO:0000313" key="9">
    <source>
        <dbReference type="EMBL" id="AWF95997.1"/>
    </source>
</evidence>
<dbReference type="InterPro" id="IPR037278">
    <property type="entry name" value="ARFGAP/RecO"/>
</dbReference>
<dbReference type="PANTHER" id="PTHR33991:SF1">
    <property type="entry name" value="DNA REPAIR PROTEIN RECO"/>
    <property type="match status" value="1"/>
</dbReference>
<evidence type="ECO:0000256" key="5">
    <source>
        <dbReference type="ARBA" id="ARBA00023204"/>
    </source>
</evidence>
<dbReference type="HAMAP" id="MF_00201">
    <property type="entry name" value="RecO"/>
    <property type="match status" value="1"/>
</dbReference>
<evidence type="ECO:0000256" key="4">
    <source>
        <dbReference type="ARBA" id="ARBA00023172"/>
    </source>
</evidence>
<reference evidence="9 10" key="1">
    <citation type="submission" date="2017-04" db="EMBL/GenBank/DDBJ databases">
        <title>Weissella cibaria strain m2 complete genome.</title>
        <authorList>
            <person name="Pan Q."/>
            <person name="Tan M."/>
            <person name="Yao F."/>
            <person name="Su S."/>
        </authorList>
    </citation>
    <scope>NUCLEOTIDE SEQUENCE [LARGE SCALE GENOMIC DNA]</scope>
    <source>
        <strain evidence="9 10">M2</strain>
    </source>
</reference>
<gene>
    <name evidence="7" type="primary">recO</name>
    <name evidence="9" type="ORF">B6254_1609</name>
</gene>
<dbReference type="AlphaFoldDB" id="A0A2S1KSK5"/>
<keyword evidence="5 7" id="KW-0234">DNA repair</keyword>
<evidence type="ECO:0000256" key="3">
    <source>
        <dbReference type="ARBA" id="ARBA00022763"/>
    </source>
</evidence>
<evidence type="ECO:0000256" key="1">
    <source>
        <dbReference type="ARBA" id="ARBA00007452"/>
    </source>
</evidence>
<name>A0A2S1KSK5_9LACO</name>
<dbReference type="PANTHER" id="PTHR33991">
    <property type="entry name" value="DNA REPAIR PROTEIN RECO"/>
    <property type="match status" value="1"/>
</dbReference>
<dbReference type="InterPro" id="IPR042242">
    <property type="entry name" value="RecO_C"/>
</dbReference>
<evidence type="ECO:0000313" key="10">
    <source>
        <dbReference type="Proteomes" id="UP000244870"/>
    </source>
</evidence>
<evidence type="ECO:0000259" key="8">
    <source>
        <dbReference type="Pfam" id="PF11967"/>
    </source>
</evidence>
<comment type="similarity">
    <text evidence="1 7">Belongs to the RecO family.</text>
</comment>
<dbReference type="InterPro" id="IPR012340">
    <property type="entry name" value="NA-bd_OB-fold"/>
</dbReference>
<dbReference type="InterPro" id="IPR003717">
    <property type="entry name" value="RecO"/>
</dbReference>
<dbReference type="GO" id="GO:0006310">
    <property type="term" value="P:DNA recombination"/>
    <property type="evidence" value="ECO:0007669"/>
    <property type="project" value="UniProtKB-UniRule"/>
</dbReference>
<dbReference type="Gene3D" id="2.40.50.140">
    <property type="entry name" value="Nucleic acid-binding proteins"/>
    <property type="match status" value="1"/>
</dbReference>
<dbReference type="InterPro" id="IPR022572">
    <property type="entry name" value="DNA_rep/recomb_RecO_N"/>
</dbReference>
<dbReference type="Pfam" id="PF02565">
    <property type="entry name" value="RecO_C"/>
    <property type="match status" value="1"/>
</dbReference>